<proteinExistence type="inferred from homology"/>
<dbReference type="CDD" id="cd12252">
    <property type="entry name" value="RRM_DbpA"/>
    <property type="match status" value="1"/>
</dbReference>
<dbReference type="InterPro" id="IPR001650">
    <property type="entry name" value="Helicase_C-like"/>
</dbReference>
<keyword evidence="1" id="KW-0547">Nucleotide-binding</keyword>
<feature type="compositionally biased region" description="Basic and acidic residues" evidence="6">
    <location>
        <begin position="441"/>
        <end position="474"/>
    </location>
</feature>
<dbReference type="RefSeq" id="WP_269403452.1">
    <property type="nucleotide sequence ID" value="NZ_JAPWGW010000006.1"/>
</dbReference>
<dbReference type="SMART" id="SM00487">
    <property type="entry name" value="DEXDc"/>
    <property type="match status" value="1"/>
</dbReference>
<comment type="similarity">
    <text evidence="5">Belongs to the DEAD box helicase family.</text>
</comment>
<evidence type="ECO:0000256" key="4">
    <source>
        <dbReference type="ARBA" id="ARBA00022840"/>
    </source>
</evidence>
<dbReference type="PROSITE" id="PS51194">
    <property type="entry name" value="HELICASE_CTER"/>
    <property type="match status" value="1"/>
</dbReference>
<evidence type="ECO:0000256" key="2">
    <source>
        <dbReference type="ARBA" id="ARBA00022801"/>
    </source>
</evidence>
<evidence type="ECO:0000313" key="10">
    <source>
        <dbReference type="Proteomes" id="UP001083770"/>
    </source>
</evidence>
<dbReference type="InterPro" id="IPR011545">
    <property type="entry name" value="DEAD/DEAH_box_helicase_dom"/>
</dbReference>
<dbReference type="InterPro" id="IPR005580">
    <property type="entry name" value="DbpA/CsdA_RNA-bd_dom"/>
</dbReference>
<feature type="domain" description="Helicase C-terminal" evidence="8">
    <location>
        <begin position="230"/>
        <end position="379"/>
    </location>
</feature>
<dbReference type="Pfam" id="PF00270">
    <property type="entry name" value="DEAD"/>
    <property type="match status" value="1"/>
</dbReference>
<dbReference type="InterPro" id="IPR044742">
    <property type="entry name" value="DEAD/DEAH_RhlB"/>
</dbReference>
<feature type="compositionally biased region" description="Basic and acidic residues" evidence="6">
    <location>
        <begin position="643"/>
        <end position="652"/>
    </location>
</feature>
<feature type="compositionally biased region" description="Basic and acidic residues" evidence="6">
    <location>
        <begin position="568"/>
        <end position="581"/>
    </location>
</feature>
<evidence type="ECO:0000256" key="3">
    <source>
        <dbReference type="ARBA" id="ARBA00022806"/>
    </source>
</evidence>
<feature type="compositionally biased region" description="Basic residues" evidence="6">
    <location>
        <begin position="653"/>
        <end position="662"/>
    </location>
</feature>
<feature type="domain" description="Helicase ATP-binding" evidence="7">
    <location>
        <begin position="31"/>
        <end position="207"/>
    </location>
</feature>
<dbReference type="Pfam" id="PF00271">
    <property type="entry name" value="Helicase_C"/>
    <property type="match status" value="1"/>
</dbReference>
<dbReference type="GO" id="GO:0004386">
    <property type="term" value="F:helicase activity"/>
    <property type="evidence" value="ECO:0007669"/>
    <property type="project" value="UniProtKB-KW"/>
</dbReference>
<dbReference type="Pfam" id="PF03880">
    <property type="entry name" value="DbpA"/>
    <property type="match status" value="1"/>
</dbReference>
<dbReference type="InterPro" id="IPR012677">
    <property type="entry name" value="Nucleotide-bd_a/b_plait_sf"/>
</dbReference>
<name>A0ABT4LYN4_9PROT</name>
<dbReference type="Gene3D" id="3.30.70.330">
    <property type="match status" value="1"/>
</dbReference>
<evidence type="ECO:0000256" key="1">
    <source>
        <dbReference type="ARBA" id="ARBA00022741"/>
    </source>
</evidence>
<dbReference type="EMBL" id="JAPWGW010000006">
    <property type="protein sequence ID" value="MCZ4299466.1"/>
    <property type="molecule type" value="Genomic_DNA"/>
</dbReference>
<feature type="region of interest" description="Disordered" evidence="6">
    <location>
        <begin position="427"/>
        <end position="474"/>
    </location>
</feature>
<dbReference type="InterPro" id="IPR027417">
    <property type="entry name" value="P-loop_NTPase"/>
</dbReference>
<keyword evidence="3 9" id="KW-0347">Helicase</keyword>
<evidence type="ECO:0000256" key="5">
    <source>
        <dbReference type="ARBA" id="ARBA00038437"/>
    </source>
</evidence>
<feature type="region of interest" description="Disordered" evidence="6">
    <location>
        <begin position="550"/>
        <end position="662"/>
    </location>
</feature>
<dbReference type="SUPFAM" id="SSF52540">
    <property type="entry name" value="P-loop containing nucleoside triphosphate hydrolases"/>
    <property type="match status" value="1"/>
</dbReference>
<evidence type="ECO:0000256" key="6">
    <source>
        <dbReference type="SAM" id="MobiDB-lite"/>
    </source>
</evidence>
<dbReference type="PROSITE" id="PS51192">
    <property type="entry name" value="HELICASE_ATP_BIND_1"/>
    <property type="match status" value="1"/>
</dbReference>
<comment type="caution">
    <text evidence="9">The sequence shown here is derived from an EMBL/GenBank/DDBJ whole genome shotgun (WGS) entry which is preliminary data.</text>
</comment>
<dbReference type="Gene3D" id="3.40.50.300">
    <property type="entry name" value="P-loop containing nucleotide triphosphate hydrolases"/>
    <property type="match status" value="2"/>
</dbReference>
<dbReference type="CDD" id="cd18787">
    <property type="entry name" value="SF2_C_DEAD"/>
    <property type="match status" value="1"/>
</dbReference>
<protein>
    <submittedName>
        <fullName evidence="9">DEAD/DEAH box helicase</fullName>
    </submittedName>
</protein>
<dbReference type="PANTHER" id="PTHR47959:SF1">
    <property type="entry name" value="ATP-DEPENDENT RNA HELICASE DBPA"/>
    <property type="match status" value="1"/>
</dbReference>
<keyword evidence="4" id="KW-0067">ATP-binding</keyword>
<dbReference type="Proteomes" id="UP001083770">
    <property type="component" value="Unassembled WGS sequence"/>
</dbReference>
<reference evidence="9" key="1">
    <citation type="submission" date="2022-12" db="EMBL/GenBank/DDBJ databases">
        <title>Bacterial isolates from different developmental stages of Nematostella vectensis.</title>
        <authorList>
            <person name="Fraune S."/>
        </authorList>
    </citation>
    <scope>NUCLEOTIDE SEQUENCE</scope>
    <source>
        <strain evidence="9">G21632-S1</strain>
    </source>
</reference>
<dbReference type="InterPro" id="IPR014001">
    <property type="entry name" value="Helicase_ATP-bd"/>
</dbReference>
<organism evidence="9 10">
    <name type="scientific">Henriciella marina</name>
    <dbReference type="NCBI Taxonomy" id="453851"/>
    <lineage>
        <taxon>Bacteria</taxon>
        <taxon>Pseudomonadati</taxon>
        <taxon>Pseudomonadota</taxon>
        <taxon>Alphaproteobacteria</taxon>
        <taxon>Hyphomonadales</taxon>
        <taxon>Hyphomonadaceae</taxon>
        <taxon>Henriciella</taxon>
    </lineage>
</organism>
<evidence type="ECO:0000259" key="7">
    <source>
        <dbReference type="PROSITE" id="PS51192"/>
    </source>
</evidence>
<feature type="compositionally biased region" description="Basic residues" evidence="6">
    <location>
        <begin position="633"/>
        <end position="642"/>
    </location>
</feature>
<dbReference type="SMART" id="SM00490">
    <property type="entry name" value="HELICc"/>
    <property type="match status" value="1"/>
</dbReference>
<gene>
    <name evidence="9" type="ORF">O4G74_15505</name>
</gene>
<evidence type="ECO:0000313" key="9">
    <source>
        <dbReference type="EMBL" id="MCZ4299466.1"/>
    </source>
</evidence>
<dbReference type="CDD" id="cd00268">
    <property type="entry name" value="DEADc"/>
    <property type="match status" value="1"/>
</dbReference>
<accession>A0ABT4LYN4</accession>
<sequence>MTDQTAIVPALGQALAARGYDQLTPVQSAMLDPEIAAADLLVSAQTGSGKTVAFGIAMAPSLLMGAEKLQRPGSPLALVVAPTRELAVQVHRELNWLYAEAGARVVSCVGGMDPREERSDLMKGAHIVVGTPGRLVDHLNRGSLVLDDIRVVAMDEADEMLDLGFREELETLLSAAPEDRRTLLFSATVSKPIARLAATFQRDAIRINTISDSDQHADIDYRAHAIAPSDVENAIINVLRFHEAKNALVFCKTRANVNHLLARFHNRGLSVVALSGELSQSERTHALQALRDGRANVCVATDVAARGLDLPDLNLVIHADLPTNREALLHRSGRTGRAGRKGVSVLIVPFKARRRIERLLQDARVEASWTDAPGADDIRKRDDERLLNHPSLTETASASDHEMARMLIDIHGAEQVAAAFVAHHRARRSAPEELMAVPEYRPTDKRDRPPRGDGPRGDVPRRERSDRREPRAERNDFDDSVWINLSVGRKSGADPRWLLPMLCKAGGLHRTDVGAIRIEDAHTRVELKAESAQGFLEHVGPDGRLEKSISAWREGDKPAGWTEGSAPARRERRDDRDSDRPAKKRSGPPSGPRSDKRPGGKFAGKPRAEGKPARKPRPVPPSQLEDRAPERPKSKKPGKPKARRFDPTAEKPPKRRKPKQGE</sequence>
<keyword evidence="10" id="KW-1185">Reference proteome</keyword>
<evidence type="ECO:0000259" key="8">
    <source>
        <dbReference type="PROSITE" id="PS51194"/>
    </source>
</evidence>
<keyword evidence="2" id="KW-0378">Hydrolase</keyword>
<dbReference type="PANTHER" id="PTHR47959">
    <property type="entry name" value="ATP-DEPENDENT RNA HELICASE RHLE-RELATED"/>
    <property type="match status" value="1"/>
</dbReference>
<dbReference type="InterPro" id="IPR050079">
    <property type="entry name" value="DEAD_box_RNA_helicase"/>
</dbReference>